<comment type="caution">
    <text evidence="7">The sequence shown here is derived from an EMBL/GenBank/DDBJ whole genome shotgun (WGS) entry which is preliminary data.</text>
</comment>
<dbReference type="InterPro" id="IPR000917">
    <property type="entry name" value="Sulfatase_N"/>
</dbReference>
<dbReference type="InterPro" id="IPR024607">
    <property type="entry name" value="Sulfatase_CS"/>
</dbReference>
<evidence type="ECO:0000256" key="2">
    <source>
        <dbReference type="ARBA" id="ARBA00022729"/>
    </source>
</evidence>
<dbReference type="SUPFAM" id="SSF53649">
    <property type="entry name" value="Alkaline phosphatase-like"/>
    <property type="match status" value="1"/>
</dbReference>
<evidence type="ECO:0000313" key="7">
    <source>
        <dbReference type="EMBL" id="CAJ2504933.1"/>
    </source>
</evidence>
<keyword evidence="3" id="KW-0378">Hydrolase</keyword>
<reference evidence="7" key="1">
    <citation type="submission" date="2023-10" db="EMBL/GenBank/DDBJ databases">
        <authorList>
            <person name="Hackl T."/>
        </authorList>
    </citation>
    <scope>NUCLEOTIDE SEQUENCE</scope>
</reference>
<dbReference type="Proteomes" id="UP001295740">
    <property type="component" value="Unassembled WGS sequence"/>
</dbReference>
<feature type="chain" id="PRO_5042532425" evidence="5">
    <location>
        <begin position="20"/>
        <end position="638"/>
    </location>
</feature>
<dbReference type="PANTHER" id="PTHR43108:SF8">
    <property type="entry name" value="SD21168P"/>
    <property type="match status" value="1"/>
</dbReference>
<proteinExistence type="inferred from homology"/>
<dbReference type="CDD" id="cd16147">
    <property type="entry name" value="G6S"/>
    <property type="match status" value="1"/>
</dbReference>
<evidence type="ECO:0000259" key="6">
    <source>
        <dbReference type="Pfam" id="PF00884"/>
    </source>
</evidence>
<dbReference type="AlphaFoldDB" id="A0AAI8YF29"/>
<evidence type="ECO:0000256" key="3">
    <source>
        <dbReference type="ARBA" id="ARBA00022801"/>
    </source>
</evidence>
<evidence type="ECO:0000256" key="1">
    <source>
        <dbReference type="ARBA" id="ARBA00008779"/>
    </source>
</evidence>
<name>A0AAI8YF29_9PEZI</name>
<feature type="signal peptide" evidence="5">
    <location>
        <begin position="1"/>
        <end position="19"/>
    </location>
</feature>
<comment type="similarity">
    <text evidence="1">Belongs to the sulfatase family.</text>
</comment>
<dbReference type="Gene3D" id="3.40.720.10">
    <property type="entry name" value="Alkaline Phosphatase, subunit A"/>
    <property type="match status" value="1"/>
</dbReference>
<dbReference type="PANTHER" id="PTHR43108">
    <property type="entry name" value="N-ACETYLGLUCOSAMINE-6-SULFATASE FAMILY MEMBER"/>
    <property type="match status" value="1"/>
</dbReference>
<dbReference type="InterPro" id="IPR017850">
    <property type="entry name" value="Alkaline_phosphatase_core_sf"/>
</dbReference>
<dbReference type="EMBL" id="CAUWAG010000007">
    <property type="protein sequence ID" value="CAJ2504933.1"/>
    <property type="molecule type" value="Genomic_DNA"/>
</dbReference>
<evidence type="ECO:0000313" key="8">
    <source>
        <dbReference type="Proteomes" id="UP001295740"/>
    </source>
</evidence>
<dbReference type="PROSITE" id="PS00523">
    <property type="entry name" value="SULFATASE_1"/>
    <property type="match status" value="1"/>
</dbReference>
<evidence type="ECO:0000256" key="5">
    <source>
        <dbReference type="SAM" id="SignalP"/>
    </source>
</evidence>
<evidence type="ECO:0000256" key="4">
    <source>
        <dbReference type="ARBA" id="ARBA00023180"/>
    </source>
</evidence>
<keyword evidence="8" id="KW-1185">Reference proteome</keyword>
<accession>A0AAI8YF29</accession>
<feature type="domain" description="Sulfatase N-terminal" evidence="6">
    <location>
        <begin position="24"/>
        <end position="381"/>
    </location>
</feature>
<organism evidence="7 8">
    <name type="scientific">Anthostomella pinea</name>
    <dbReference type="NCBI Taxonomy" id="933095"/>
    <lineage>
        <taxon>Eukaryota</taxon>
        <taxon>Fungi</taxon>
        <taxon>Dikarya</taxon>
        <taxon>Ascomycota</taxon>
        <taxon>Pezizomycotina</taxon>
        <taxon>Sordariomycetes</taxon>
        <taxon>Xylariomycetidae</taxon>
        <taxon>Xylariales</taxon>
        <taxon>Xylariaceae</taxon>
        <taxon>Anthostomella</taxon>
    </lineage>
</organism>
<keyword evidence="4" id="KW-0325">Glycoprotein</keyword>
<dbReference type="GO" id="GO:0008449">
    <property type="term" value="F:N-acetylglucosamine-6-sulfatase activity"/>
    <property type="evidence" value="ECO:0007669"/>
    <property type="project" value="TreeGrafter"/>
</dbReference>
<gene>
    <name evidence="7" type="ORF">KHLLAP_LOCUS5401</name>
</gene>
<dbReference type="GO" id="GO:0005539">
    <property type="term" value="F:glycosaminoglycan binding"/>
    <property type="evidence" value="ECO:0007669"/>
    <property type="project" value="TreeGrafter"/>
</dbReference>
<keyword evidence="2 5" id="KW-0732">Signal</keyword>
<dbReference type="Pfam" id="PF00884">
    <property type="entry name" value="Sulfatase"/>
    <property type="match status" value="1"/>
</dbReference>
<sequence>MLFSILYAGLGLRAAVARAQSSSPNIVFIMTDDQDRRLGSTDYQSVLQRELVAKGTEFTNHYTNQALCCPSRSTLLRGQTVRLSYNETLTVQRAHNINLTNVVAPGGSYNKWVLSGQDTNYLPHWLSAAGYRSEYIGKIMNGYGLSNYDVPSKGWDHSDLLVEPYIDDFNLPVLSQNGETLVFYDGFHQTDVIRIKALDRLEYLTTNQSDPFFLAITPFTPHVGYQQDLPSHRPTPQQRHLELFPDAAAPRTPNFNPADEYQANAGGWVKDLIAMNESAINMADFVYRSRVQALAGVDEIIEDVVAKLEEKVIIDNTYIIYTSDNGYHHGQHRTPAGKSLFYNEDTNIPLIVRDPGVPANVTSSIPGLHLDMAPTFLEITGLAEESWPEFFDGRSLLPQWQDPTSSDNAGADAGQGNSKESINIEYWGNAGIEAPSAGVLGSPFVNTTYKTIRMLGAEQSWVYTVWCSGETELYDTAADPYELTNLAAADNTNATEHKALINRLNALLMVTKSCEQNACRDPWSLLSPDGATLTSLTGALDTTYDAWFAGFAVVSFDTCLAVLSDANEAPYYPELSDAVGGVGLGRAYRNATDVIEAAAGVRTIVTAEYYGSEAQRNATFAELTAASRVLTAEEIAAR</sequence>
<protein>
    <submittedName>
        <fullName evidence="7">Uu.00g123270.m01.CDS01</fullName>
    </submittedName>
</protein>